<dbReference type="Gene3D" id="2.40.70.10">
    <property type="entry name" value="Acid Proteases"/>
    <property type="match status" value="1"/>
</dbReference>
<dbReference type="Proteomes" id="UP001153954">
    <property type="component" value="Unassembled WGS sequence"/>
</dbReference>
<keyword evidence="1" id="KW-0862">Zinc</keyword>
<dbReference type="InterPro" id="IPR043502">
    <property type="entry name" value="DNA/RNA_pol_sf"/>
</dbReference>
<evidence type="ECO:0000313" key="3">
    <source>
        <dbReference type="EMBL" id="CAH2108130.1"/>
    </source>
</evidence>
<evidence type="ECO:0000256" key="1">
    <source>
        <dbReference type="PROSITE-ProRule" id="PRU00047"/>
    </source>
</evidence>
<evidence type="ECO:0000259" key="2">
    <source>
        <dbReference type="PROSITE" id="PS50158"/>
    </source>
</evidence>
<comment type="caution">
    <text evidence="3">The sequence shown here is derived from an EMBL/GenBank/DDBJ whole genome shotgun (WGS) entry which is preliminary data.</text>
</comment>
<dbReference type="GO" id="GO:0003676">
    <property type="term" value="F:nucleic acid binding"/>
    <property type="evidence" value="ECO:0007669"/>
    <property type="project" value="InterPro"/>
</dbReference>
<dbReference type="InterPro" id="IPR001878">
    <property type="entry name" value="Znf_CCHC"/>
</dbReference>
<sequence length="1092" mass="124297">MPKEGDFDDEKIKKLKKSKSSIKAKLTHFENYIKLASSYDSLSELHKTEMECRLSKFESLYAEFDQLQIKLEELCDPPDEQYADREAFESQYYQLLSRGRHLLATADNNGRDDSVAGSGHRSGIFDQSYNHFNLPKINIPTFSGNYLHWLEFRDTFLSMIHNNKTISNISKFHYLRASLQGNAALIIKNINFSDDNYHTAWNMLCERFDNSRLLINNHIQALFNVDSINKESSQSLRYLLDITNKNIRALASLGQPTQHWDTLIVHMMSNKLDSTTSRQWEEHRNLLKEVPTLAEFNRFLSNRADLLETIDESKPKQVKSDQSKSKNFLVVSGNSDTENRKLNKCPMCKGTHILFHCDKFRDLSIEKRIAKVKDLKVCFNCLRPGHINTKCRLSHCRYCRYKHSTLLHLEKSDPAPTPNALSNNVENVTLHNNTSICDTKNVALSATTNNQPTTSSHVLLSTALVRVYDCKGKAHSARLLLDNGSTTNLITQELCARLGLSRRATGFTVQGICNQNITTSQSCSIRIQSRYSRYQLNLDCIIVPQITKSLPSNLIDISNIPIPSGIQLADPNFNVPAEIDMLVGAETFWNVLCNSSIDLGKRQPKLHETKLGWLISGHAPHTSQSHSCHFLNENIDLTRFWELDSVNHSFSMTSEERACEEHFLANTYRNDDGRFVVSMPFKQDPKELGNSYIMAKTRFLSLERRFNKDPVFKNRYMDFMHEYEDLGHMSENKPPSKTKSPQHVEYFLPHHGVLRESSTTTKLRTVFDASAASSSGLSLNDIQMVGPTVQDDLFSILIRFRQHKFVISGDIEKMYRAIELNPIQRPLQQILFRFDPSHPIKTYTLNTVTYGTASAPYLATKCLSTLASTTSDPNVKEALSHDFYVDDYLSGGATEDEVINKTKGAVSALSSAKFNLRKFQSNSPLILKSLGCDDSHDILPLQENSVNSQNKTLGLNWISDSDNLSFSINIELLEKITKRHILSVISQIFDPLGLVGPTIVEAKIIMQKLWKCKLDWDTEVPDDIKIPWISFSSKLQYLNNIRIPRWVLQDNYRHVELHIFTDASEKAYGACIYARSIGTDDAISCSAYSIQE</sequence>
<dbReference type="GO" id="GO:0071897">
    <property type="term" value="P:DNA biosynthetic process"/>
    <property type="evidence" value="ECO:0007669"/>
    <property type="project" value="UniProtKB-ARBA"/>
</dbReference>
<organism evidence="3 4">
    <name type="scientific">Euphydryas editha</name>
    <name type="common">Edith's checkerspot</name>
    <dbReference type="NCBI Taxonomy" id="104508"/>
    <lineage>
        <taxon>Eukaryota</taxon>
        <taxon>Metazoa</taxon>
        <taxon>Ecdysozoa</taxon>
        <taxon>Arthropoda</taxon>
        <taxon>Hexapoda</taxon>
        <taxon>Insecta</taxon>
        <taxon>Pterygota</taxon>
        <taxon>Neoptera</taxon>
        <taxon>Endopterygota</taxon>
        <taxon>Lepidoptera</taxon>
        <taxon>Glossata</taxon>
        <taxon>Ditrysia</taxon>
        <taxon>Papilionoidea</taxon>
        <taxon>Nymphalidae</taxon>
        <taxon>Nymphalinae</taxon>
        <taxon>Euphydryas</taxon>
    </lineage>
</organism>
<dbReference type="EMBL" id="CAKOGL010000031">
    <property type="protein sequence ID" value="CAH2108130.1"/>
    <property type="molecule type" value="Genomic_DNA"/>
</dbReference>
<name>A0AAU9VDZ3_EUPED</name>
<dbReference type="PANTHER" id="PTHR47331">
    <property type="entry name" value="PHD-TYPE DOMAIN-CONTAINING PROTEIN"/>
    <property type="match status" value="1"/>
</dbReference>
<dbReference type="PROSITE" id="PS50158">
    <property type="entry name" value="ZF_CCHC"/>
    <property type="match status" value="1"/>
</dbReference>
<dbReference type="Pfam" id="PF05380">
    <property type="entry name" value="Peptidase_A17"/>
    <property type="match status" value="1"/>
</dbReference>
<evidence type="ECO:0000313" key="4">
    <source>
        <dbReference type="Proteomes" id="UP001153954"/>
    </source>
</evidence>
<proteinExistence type="predicted"/>
<dbReference type="GO" id="GO:0008270">
    <property type="term" value="F:zinc ion binding"/>
    <property type="evidence" value="ECO:0007669"/>
    <property type="project" value="UniProtKB-KW"/>
</dbReference>
<keyword evidence="1" id="KW-0479">Metal-binding</keyword>
<dbReference type="Pfam" id="PF03564">
    <property type="entry name" value="DUF1759"/>
    <property type="match status" value="1"/>
</dbReference>
<keyword evidence="1" id="KW-0863">Zinc-finger</keyword>
<dbReference type="CDD" id="cd00303">
    <property type="entry name" value="retropepsin_like"/>
    <property type="match status" value="1"/>
</dbReference>
<feature type="domain" description="CCHC-type" evidence="2">
    <location>
        <begin position="378"/>
        <end position="392"/>
    </location>
</feature>
<protein>
    <recommendedName>
        <fullName evidence="2">CCHC-type domain-containing protein</fullName>
    </recommendedName>
</protein>
<dbReference type="InterPro" id="IPR021109">
    <property type="entry name" value="Peptidase_aspartic_dom_sf"/>
</dbReference>
<reference evidence="3" key="1">
    <citation type="submission" date="2022-03" db="EMBL/GenBank/DDBJ databases">
        <authorList>
            <person name="Tunstrom K."/>
        </authorList>
    </citation>
    <scope>NUCLEOTIDE SEQUENCE</scope>
</reference>
<keyword evidence="4" id="KW-1185">Reference proteome</keyword>
<dbReference type="PANTHER" id="PTHR47331:SF5">
    <property type="entry name" value="RIBONUCLEASE H"/>
    <property type="match status" value="1"/>
</dbReference>
<accession>A0AAU9VDZ3</accession>
<dbReference type="SUPFAM" id="SSF56672">
    <property type="entry name" value="DNA/RNA polymerases"/>
    <property type="match status" value="1"/>
</dbReference>
<gene>
    <name evidence="3" type="ORF">EEDITHA_LOCUS22095</name>
</gene>
<dbReference type="InterPro" id="IPR005312">
    <property type="entry name" value="DUF1759"/>
</dbReference>
<dbReference type="AlphaFoldDB" id="A0AAU9VDZ3"/>
<dbReference type="InterPro" id="IPR008042">
    <property type="entry name" value="Retrotrans_Pao"/>
</dbReference>